<feature type="region of interest" description="Disordered" evidence="8">
    <location>
        <begin position="155"/>
        <end position="175"/>
    </location>
</feature>
<feature type="region of interest" description="Disordered" evidence="8">
    <location>
        <begin position="46"/>
        <end position="83"/>
    </location>
</feature>
<dbReference type="Pfam" id="PF00172">
    <property type="entry name" value="Zn_clus"/>
    <property type="match status" value="1"/>
</dbReference>
<dbReference type="AlphaFoldDB" id="A0A1E3HPS0"/>
<dbReference type="SUPFAM" id="SSF57701">
    <property type="entry name" value="Zn2/Cys6 DNA-binding domain"/>
    <property type="match status" value="1"/>
</dbReference>
<comment type="subcellular location">
    <subcellularLocation>
        <location evidence="1">Nucleus</location>
    </subcellularLocation>
</comment>
<dbReference type="GO" id="GO:0005634">
    <property type="term" value="C:nucleus"/>
    <property type="evidence" value="ECO:0007669"/>
    <property type="project" value="UniProtKB-SubCell"/>
</dbReference>
<accession>A0A1E3HPS0</accession>
<proteinExistence type="predicted"/>
<dbReference type="OrthoDB" id="4454541at2759"/>
<dbReference type="Proteomes" id="UP000094065">
    <property type="component" value="Unassembled WGS sequence"/>
</dbReference>
<keyword evidence="2" id="KW-0479">Metal-binding</keyword>
<feature type="domain" description="Zn(2)-C6 fungal-type" evidence="9">
    <location>
        <begin position="7"/>
        <end position="37"/>
    </location>
</feature>
<dbReference type="GeneID" id="30155299"/>
<evidence type="ECO:0000259" key="9">
    <source>
        <dbReference type="PROSITE" id="PS50048"/>
    </source>
</evidence>
<sequence length="723" mass="79451">MPRVKVACDACHRSKQRCSGPPGPCDRCKVNRGTCIFSFDTTTRTRVSSQTRRSYSPPRLYRSPGDAYPQAPPSRREMSGTPRVLPTLGSWYDAPKGGSSIINGQDANEIEVLKARLANVEGTIQRLSQAFHSGHRHSSGSHQIIAPPTHRIDPQLQAPSHSSWEQPLDPTSGHEDDTITPLAAAFMDLPVPDAISRGILLMDDCQEAFDFYFDRIHPWTMILNPHEDGSAATVRERSPILFHTIILTVFYYRPTSTTSLVMYRAISTILYSLLGPLLLSSQPPQLFSDTLRALHLLDLYRPVQYDNLWLSGETSHAAIQYRSKVNPQGAWALRNLAGQIVQRMNLPHAGIEFERCLNAGVPTHPSIIADVRLHLALAWHDIHGALSGGSLQHIAPPSIAVCRLFAEKRFEKYDVRLAASAELFTLAINLIRSPTVSPGEVYEFNSSLDQWYGYWQPQLKSNAYYDPYTWSTINMYGAFICLLLNAYALGRSRSWSSLESVTDDQVQYITQVKAGVQRLVLAVTELKPDMGEGFVATRWGSTVSARVWEELELDKDIIDTMQWCGDSVAAVMYPHALILLIRLQASGLLFPDLITINPQTTPTPQPSIPAGSPLANLLTLGESILGSIAPNDEHPVGVKANYIRRLRGPFVPEGMASNRFNGSGTGTGAGTPRTSMGAPSLDSPGLAGEGGGKGQEVRDLKSWLEVNFGDKVIFSSGSGPSEI</sequence>
<keyword evidence="5" id="KW-0238">DNA-binding</keyword>
<gene>
    <name evidence="10" type="ORF">L202_03990</name>
</gene>
<feature type="compositionally biased region" description="Low complexity" evidence="8">
    <location>
        <begin position="46"/>
        <end position="64"/>
    </location>
</feature>
<keyword evidence="6" id="KW-0804">Transcription</keyword>
<dbReference type="InterPro" id="IPR036864">
    <property type="entry name" value="Zn2-C6_fun-type_DNA-bd_sf"/>
</dbReference>
<organism evidence="10 11">
    <name type="scientific">Cryptococcus amylolentus CBS 6039</name>
    <dbReference type="NCBI Taxonomy" id="1295533"/>
    <lineage>
        <taxon>Eukaryota</taxon>
        <taxon>Fungi</taxon>
        <taxon>Dikarya</taxon>
        <taxon>Basidiomycota</taxon>
        <taxon>Agaricomycotina</taxon>
        <taxon>Tremellomycetes</taxon>
        <taxon>Tremellales</taxon>
        <taxon>Cryptococcaceae</taxon>
        <taxon>Cryptococcus</taxon>
    </lineage>
</organism>
<evidence type="ECO:0000313" key="11">
    <source>
        <dbReference type="Proteomes" id="UP000094065"/>
    </source>
</evidence>
<dbReference type="CDD" id="cd00067">
    <property type="entry name" value="GAL4"/>
    <property type="match status" value="1"/>
</dbReference>
<evidence type="ECO:0000313" key="10">
    <source>
        <dbReference type="EMBL" id="ODN78348.1"/>
    </source>
</evidence>
<evidence type="ECO:0000256" key="3">
    <source>
        <dbReference type="ARBA" id="ARBA00022833"/>
    </source>
</evidence>
<dbReference type="Gene3D" id="4.10.240.10">
    <property type="entry name" value="Zn(2)-C6 fungal-type DNA-binding domain"/>
    <property type="match status" value="1"/>
</dbReference>
<dbReference type="RefSeq" id="XP_018993394.1">
    <property type="nucleotide sequence ID" value="XM_019137958.1"/>
</dbReference>
<keyword evidence="3" id="KW-0862">Zinc</keyword>
<protein>
    <recommendedName>
        <fullName evidence="9">Zn(2)-C6 fungal-type domain-containing protein</fullName>
    </recommendedName>
</protein>
<name>A0A1E3HPS0_9TREE</name>
<dbReference type="InterPro" id="IPR051089">
    <property type="entry name" value="prtT"/>
</dbReference>
<evidence type="ECO:0000256" key="1">
    <source>
        <dbReference type="ARBA" id="ARBA00004123"/>
    </source>
</evidence>
<dbReference type="PROSITE" id="PS00463">
    <property type="entry name" value="ZN2_CY6_FUNGAL_1"/>
    <property type="match status" value="1"/>
</dbReference>
<reference evidence="10 11" key="1">
    <citation type="submission" date="2016-06" db="EMBL/GenBank/DDBJ databases">
        <title>Evolution of pathogenesis and genome organization in the Tremellales.</title>
        <authorList>
            <person name="Cuomo C."/>
            <person name="Litvintseva A."/>
            <person name="Heitman J."/>
            <person name="Chen Y."/>
            <person name="Sun S."/>
            <person name="Springer D."/>
            <person name="Dromer F."/>
            <person name="Young S."/>
            <person name="Zeng Q."/>
            <person name="Chapman S."/>
            <person name="Gujja S."/>
            <person name="Saif S."/>
            <person name="Birren B."/>
        </authorList>
    </citation>
    <scope>NUCLEOTIDE SEQUENCE [LARGE SCALE GENOMIC DNA]</scope>
    <source>
        <strain evidence="10 11">CBS 6039</strain>
    </source>
</reference>
<evidence type="ECO:0000256" key="2">
    <source>
        <dbReference type="ARBA" id="ARBA00022723"/>
    </source>
</evidence>
<dbReference type="InterPro" id="IPR001138">
    <property type="entry name" value="Zn2Cys6_DnaBD"/>
</dbReference>
<dbReference type="PANTHER" id="PTHR31845:SF34">
    <property type="entry name" value="TRANSCRIPTIONAL ACTIVATOR OF PROTEASES PRTT"/>
    <property type="match status" value="1"/>
</dbReference>
<evidence type="ECO:0000256" key="4">
    <source>
        <dbReference type="ARBA" id="ARBA00023015"/>
    </source>
</evidence>
<dbReference type="STRING" id="1295533.A0A1E3HPS0"/>
<evidence type="ECO:0000256" key="6">
    <source>
        <dbReference type="ARBA" id="ARBA00023163"/>
    </source>
</evidence>
<dbReference type="SMART" id="SM00066">
    <property type="entry name" value="GAL4"/>
    <property type="match status" value="1"/>
</dbReference>
<dbReference type="GO" id="GO:0000981">
    <property type="term" value="F:DNA-binding transcription factor activity, RNA polymerase II-specific"/>
    <property type="evidence" value="ECO:0007669"/>
    <property type="project" value="InterPro"/>
</dbReference>
<keyword evidence="11" id="KW-1185">Reference proteome</keyword>
<evidence type="ECO:0000256" key="5">
    <source>
        <dbReference type="ARBA" id="ARBA00023125"/>
    </source>
</evidence>
<dbReference type="EMBL" id="AWGJ01000006">
    <property type="protein sequence ID" value="ODN78348.1"/>
    <property type="molecule type" value="Genomic_DNA"/>
</dbReference>
<keyword evidence="7" id="KW-0539">Nucleus</keyword>
<keyword evidence="4" id="KW-0805">Transcription regulation</keyword>
<comment type="caution">
    <text evidence="10">The sequence shown here is derived from an EMBL/GenBank/DDBJ whole genome shotgun (WGS) entry which is preliminary data.</text>
</comment>
<evidence type="ECO:0000256" key="8">
    <source>
        <dbReference type="SAM" id="MobiDB-lite"/>
    </source>
</evidence>
<dbReference type="PANTHER" id="PTHR31845">
    <property type="entry name" value="FINGER DOMAIN PROTEIN, PUTATIVE-RELATED"/>
    <property type="match status" value="1"/>
</dbReference>
<dbReference type="PROSITE" id="PS50048">
    <property type="entry name" value="ZN2_CY6_FUNGAL_2"/>
    <property type="match status" value="1"/>
</dbReference>
<feature type="region of interest" description="Disordered" evidence="8">
    <location>
        <begin position="654"/>
        <end position="698"/>
    </location>
</feature>
<dbReference type="GO" id="GO:0000976">
    <property type="term" value="F:transcription cis-regulatory region binding"/>
    <property type="evidence" value="ECO:0007669"/>
    <property type="project" value="TreeGrafter"/>
</dbReference>
<dbReference type="GO" id="GO:0008270">
    <property type="term" value="F:zinc ion binding"/>
    <property type="evidence" value="ECO:0007669"/>
    <property type="project" value="InterPro"/>
</dbReference>
<evidence type="ECO:0000256" key="7">
    <source>
        <dbReference type="ARBA" id="ARBA00023242"/>
    </source>
</evidence>